<gene>
    <name evidence="3" type="ORF">O9K51_04086</name>
</gene>
<evidence type="ECO:0000259" key="2">
    <source>
        <dbReference type="Pfam" id="PF13298"/>
    </source>
</evidence>
<feature type="region of interest" description="Disordered" evidence="1">
    <location>
        <begin position="293"/>
        <end position="371"/>
    </location>
</feature>
<sequence>MASQQPSKRPPSPNLIPNPFVKKRNLQWTIDLHPQDHIDEDDDLQRQHRARDESQPAKAPLPSAAAIESGATIITDHLAHFAADISSHVLQSPPLRPPLSISSFTTLYKDNEGSPRGAHFVIHQHDHPVAGTHYDLRLQINGSSSASWAIMYGLPGDPNSKRLNRNATETRIHSLWVSTAVPLNSNTEGRDEAKRGIMQNHLIETASPHTGSLLIWDTGTYSVLPRRSKHAPREDPSLQQHSPERSTSPGATPATQQALLEQAFHNRKIRLRLHGSKLPDPYVLNLRLTKSEDASGRAKSLRTPRSRRRGRTKDTTPQRRQKQQQQQPETSDSEEGNDKDDTAAVEAGPDGGDDDAHVVPPREEADPAADVSALERELRELEDEQVRRSNAYPGAHNSIGSVHQRKWYLSLDRRACGFIERRRDGKTVWQRDEAASTSDDGEATGKVDDAEMESECQPGRLSFPFYVRGPEYERSVVTGRRGEDILRDEGVTNFIPRKGWTAVLN</sequence>
<feature type="region of interest" description="Disordered" evidence="1">
    <location>
        <begin position="1"/>
        <end position="20"/>
    </location>
</feature>
<feature type="region of interest" description="Disordered" evidence="1">
    <location>
        <begin position="431"/>
        <end position="451"/>
    </location>
</feature>
<feature type="compositionally biased region" description="Basic residues" evidence="1">
    <location>
        <begin position="299"/>
        <end position="311"/>
    </location>
</feature>
<dbReference type="PANTHER" id="PTHR39465:SF1">
    <property type="entry name" value="DNA LIGASE D 3'-PHOSPHOESTERASE DOMAIN-CONTAINING PROTEIN"/>
    <property type="match status" value="1"/>
</dbReference>
<organism evidence="3 4">
    <name type="scientific">Purpureocillium lavendulum</name>
    <dbReference type="NCBI Taxonomy" id="1247861"/>
    <lineage>
        <taxon>Eukaryota</taxon>
        <taxon>Fungi</taxon>
        <taxon>Dikarya</taxon>
        <taxon>Ascomycota</taxon>
        <taxon>Pezizomycotina</taxon>
        <taxon>Sordariomycetes</taxon>
        <taxon>Hypocreomycetidae</taxon>
        <taxon>Hypocreales</taxon>
        <taxon>Ophiocordycipitaceae</taxon>
        <taxon>Purpureocillium</taxon>
    </lineage>
</organism>
<reference evidence="3" key="1">
    <citation type="submission" date="2023-01" db="EMBL/GenBank/DDBJ databases">
        <title>The growth and conidiation of Purpureocillium lavendulum are regulated by nitrogen source and histone H3K14 acetylation.</title>
        <authorList>
            <person name="Tang P."/>
            <person name="Han J."/>
            <person name="Zhang C."/>
            <person name="Tang P."/>
            <person name="Qi F."/>
            <person name="Zhang K."/>
            <person name="Liang L."/>
        </authorList>
    </citation>
    <scope>NUCLEOTIDE SEQUENCE</scope>
    <source>
        <strain evidence="3">YMF1.00683</strain>
    </source>
</reference>
<feature type="compositionally biased region" description="Polar residues" evidence="1">
    <location>
        <begin position="237"/>
        <end position="254"/>
    </location>
</feature>
<dbReference type="Pfam" id="PF13298">
    <property type="entry name" value="LigD_N"/>
    <property type="match status" value="1"/>
</dbReference>
<dbReference type="AlphaFoldDB" id="A0AB34FVT1"/>
<comment type="caution">
    <text evidence="3">The sequence shown here is derived from an EMBL/GenBank/DDBJ whole genome shotgun (WGS) entry which is preliminary data.</text>
</comment>
<keyword evidence="4" id="KW-1185">Reference proteome</keyword>
<dbReference type="PANTHER" id="PTHR39465">
    <property type="entry name" value="DNA LIGASE D, 3'-PHOSPHOESTERASE DOMAIN"/>
    <property type="match status" value="1"/>
</dbReference>
<feature type="region of interest" description="Disordered" evidence="1">
    <location>
        <begin position="227"/>
        <end position="254"/>
    </location>
</feature>
<feature type="region of interest" description="Disordered" evidence="1">
    <location>
        <begin position="32"/>
        <end position="63"/>
    </location>
</feature>
<evidence type="ECO:0000313" key="4">
    <source>
        <dbReference type="Proteomes" id="UP001163105"/>
    </source>
</evidence>
<feature type="domain" description="DNA ligase D 3'-phosphoesterase" evidence="2">
    <location>
        <begin position="123"/>
        <end position="284"/>
    </location>
</feature>
<evidence type="ECO:0000313" key="3">
    <source>
        <dbReference type="EMBL" id="KAJ6442908.1"/>
    </source>
</evidence>
<dbReference type="Proteomes" id="UP001163105">
    <property type="component" value="Unassembled WGS sequence"/>
</dbReference>
<proteinExistence type="predicted"/>
<evidence type="ECO:0000256" key="1">
    <source>
        <dbReference type="SAM" id="MobiDB-lite"/>
    </source>
</evidence>
<name>A0AB34FVT1_9HYPO</name>
<feature type="compositionally biased region" description="Basic and acidic residues" evidence="1">
    <location>
        <begin position="44"/>
        <end position="55"/>
    </location>
</feature>
<feature type="compositionally biased region" description="Basic and acidic residues" evidence="1">
    <location>
        <begin position="354"/>
        <end position="365"/>
    </location>
</feature>
<accession>A0AB34FVT1</accession>
<dbReference type="InterPro" id="IPR014144">
    <property type="entry name" value="LigD_PE_domain"/>
</dbReference>
<dbReference type="EMBL" id="JAQHRD010000003">
    <property type="protein sequence ID" value="KAJ6442908.1"/>
    <property type="molecule type" value="Genomic_DNA"/>
</dbReference>
<protein>
    <submittedName>
        <fullName evidence="3">Protein STB2</fullName>
    </submittedName>
</protein>